<evidence type="ECO:0000313" key="1">
    <source>
        <dbReference type="EMBL" id="KAI7991302.1"/>
    </source>
</evidence>
<comment type="caution">
    <text evidence="1">The sequence shown here is derived from an EMBL/GenBank/DDBJ whole genome shotgun (WGS) entry which is preliminary data.</text>
</comment>
<dbReference type="EMBL" id="CM045770">
    <property type="protein sequence ID" value="KAI7991302.1"/>
    <property type="molecule type" value="Genomic_DNA"/>
</dbReference>
<protein>
    <submittedName>
        <fullName evidence="1">Disease resistance protein RGA3</fullName>
    </submittedName>
</protein>
<gene>
    <name evidence="1" type="ORF">LOK49_LG12G02527</name>
</gene>
<dbReference type="Proteomes" id="UP001060215">
    <property type="component" value="Chromosome 13"/>
</dbReference>
<proteinExistence type="predicted"/>
<name>A0ACC0FR96_9ERIC</name>
<reference evidence="1 2" key="1">
    <citation type="journal article" date="2022" name="Plant J.">
        <title>Chromosome-level genome of Camellia lanceoleosa provides a valuable resource for understanding genome evolution and self-incompatibility.</title>
        <authorList>
            <person name="Gong W."/>
            <person name="Xiao S."/>
            <person name="Wang L."/>
            <person name="Liao Z."/>
            <person name="Chang Y."/>
            <person name="Mo W."/>
            <person name="Hu G."/>
            <person name="Li W."/>
            <person name="Zhao G."/>
            <person name="Zhu H."/>
            <person name="Hu X."/>
            <person name="Ji K."/>
            <person name="Xiang X."/>
            <person name="Song Q."/>
            <person name="Yuan D."/>
            <person name="Jin S."/>
            <person name="Zhang L."/>
        </authorList>
    </citation>
    <scope>NUCLEOTIDE SEQUENCE [LARGE SCALE GENOMIC DNA]</scope>
    <source>
        <strain evidence="1">SQ_2022a</strain>
    </source>
</reference>
<organism evidence="1 2">
    <name type="scientific">Camellia lanceoleosa</name>
    <dbReference type="NCBI Taxonomy" id="1840588"/>
    <lineage>
        <taxon>Eukaryota</taxon>
        <taxon>Viridiplantae</taxon>
        <taxon>Streptophyta</taxon>
        <taxon>Embryophyta</taxon>
        <taxon>Tracheophyta</taxon>
        <taxon>Spermatophyta</taxon>
        <taxon>Magnoliopsida</taxon>
        <taxon>eudicotyledons</taxon>
        <taxon>Gunneridae</taxon>
        <taxon>Pentapetalae</taxon>
        <taxon>asterids</taxon>
        <taxon>Ericales</taxon>
        <taxon>Theaceae</taxon>
        <taxon>Camellia</taxon>
    </lineage>
</organism>
<evidence type="ECO:0000313" key="2">
    <source>
        <dbReference type="Proteomes" id="UP001060215"/>
    </source>
</evidence>
<keyword evidence="2" id="KW-1185">Reference proteome</keyword>
<sequence>MEAAFQSGIASASLQVILERFATFALNEIGLILGVDDELRKLEKTLLKIQALVDLVEDSHAINNTKAWQVWLEDLKKLSYDADDLLDEISLELSRFKSKSHPQIYTNKTQVRDMVFSTFKLGLPHEISKLQKELEGIASEMDSFSLTQLIKFGFPRRDMGIQLGSTSCGSSSVSVVDEMNLIGREKQKEEIVEMLLTEDVGGNNVSVIPIVGMGGLGKTTLAQIVYNNEEIVKDFDLRMWVSVSVDFDVIRITKSIIESATERSCKLLDLDPIQVTVQKLLRGKKFLLVLDDLWNENYGDWDVLRAPFRVGLRGSKILVTTRSSIVSSIVGTTPPYYLPSLSDEDCWNVMKQRAFLNWNSDENERFEVIGKKIAKKCDGLPLAAKTLGSVLHSKTSEKDWDTLLRSELWDLPQDKNEIFPALRLSYHHLPTHLKRCFAYCSIFPCNHEFEIDNLVLVWMAEGLIQPVGEQRLEDIGSDYFNDLLWRCFFQYSHVNIHNQPVYKMHDVIHSMAQFISAGMCFRMEDDKGCWYPMFRNVRHLSLNHKNIQHITSKSFDRCRRRLRTFLVMCEDGACVGQIPSDLFLKLGRLRMLDLSCIGIDELPDSIDHLKHLRYLNLSENRFQKLPESIDNLVGLQTLKLRNCFELLELPKNLKNLTNLRHLDLDVKRQLNSMPSELGRLINLQTLSAFIVGKEKGRSVAELKNMRFLRGSICITNLENVMNVMEAKEAMLDKKPHLNKVEFQWNNFRDRFIQQEVLAGLQPHENVKELQVTNYGGIIFPSWLSDPLSCKLVSIHLQSCQRCTILPPLGQLPLLKSVYIESMGDLVNVDHCFCGFGTVRGFPSLESLKFHDMPNLTAWKGLSPADMPCLLELTIVDCPRLVTLPLLHNLSCLENLDISRCPKLQSLPEEGLPTSLKTLIIVESVILKERCKVEEGEDWCKIKTIQKIEIDYIEIPRQSQRI</sequence>
<accession>A0ACC0FR96</accession>